<evidence type="ECO:0000313" key="2">
    <source>
        <dbReference type="Proteomes" id="UP000029665"/>
    </source>
</evidence>
<dbReference type="HOGENOM" id="CLU_1185546_0_0_1"/>
<organism evidence="1 2">
    <name type="scientific">Pycnoporus cinnabarinus</name>
    <name type="common">Cinnabar-red polypore</name>
    <name type="synonym">Trametes cinnabarina</name>
    <dbReference type="NCBI Taxonomy" id="5643"/>
    <lineage>
        <taxon>Eukaryota</taxon>
        <taxon>Fungi</taxon>
        <taxon>Dikarya</taxon>
        <taxon>Basidiomycota</taxon>
        <taxon>Agaricomycotina</taxon>
        <taxon>Agaricomycetes</taxon>
        <taxon>Polyporales</taxon>
        <taxon>Polyporaceae</taxon>
        <taxon>Trametes</taxon>
    </lineage>
</organism>
<dbReference type="EMBL" id="CCBP010000250">
    <property type="protein sequence ID" value="CDO75247.1"/>
    <property type="molecule type" value="Genomic_DNA"/>
</dbReference>
<sequence length="234" mass="26023">MNTEKAEHWRAKYKTGADLFDKVQLPQMPAVFNPERLKGMKELTSTELYLPFKDRLDCIVYWPMLPDQAQELAVRLLSKLDLDWDNPEHIFFTSLCLPDVPGSLLPKMVCSESDVASWSDCLILRPALAAYRACCSPSRPSLFGKDGILYISSSPTGAVIPDRLILQGVEYIEAKEASAWEQHEKAEWEKGENQGQLIVPLLVSGIVPAAAAVTFEIPDFVLIDGQVIHGGHGQ</sequence>
<protein>
    <submittedName>
        <fullName evidence="1">Uncharacterized protein</fullName>
    </submittedName>
</protein>
<keyword evidence="2" id="KW-1185">Reference proteome</keyword>
<proteinExistence type="predicted"/>
<accession>A0A060SL52</accession>
<name>A0A060SL52_PYCCI</name>
<reference evidence="1" key="1">
    <citation type="submission" date="2014-01" db="EMBL/GenBank/DDBJ databases">
        <title>The genome of the white-rot fungus Pycnoporus cinnabarinus: a basidiomycete model with a versatile arsenal for lignocellulosic biomass breakdown.</title>
        <authorList>
            <person name="Levasseur A."/>
            <person name="Lomascolo A."/>
            <person name="Ruiz-Duenas F.J."/>
            <person name="Uzan E."/>
            <person name="Piumi F."/>
            <person name="Kues U."/>
            <person name="Ram A.F.J."/>
            <person name="Murat C."/>
            <person name="Haon M."/>
            <person name="Benoit I."/>
            <person name="Arfi Y."/>
            <person name="Chevret D."/>
            <person name="Drula E."/>
            <person name="Kwon M.J."/>
            <person name="Gouret P."/>
            <person name="Lesage-Meessen L."/>
            <person name="Lombard V."/>
            <person name="Mariette J."/>
            <person name="Noirot C."/>
            <person name="Park J."/>
            <person name="Patyshakuliyeva A."/>
            <person name="Wieneger R.A.B."/>
            <person name="Wosten H.A.B."/>
            <person name="Martin F."/>
            <person name="Coutinho P.M."/>
            <person name="de Vries R."/>
            <person name="Martinez A.T."/>
            <person name="Klopp C."/>
            <person name="Pontarotti P."/>
            <person name="Henrissat B."/>
            <person name="Record E."/>
        </authorList>
    </citation>
    <scope>NUCLEOTIDE SEQUENCE [LARGE SCALE GENOMIC DNA]</scope>
    <source>
        <strain evidence="1">BRFM137</strain>
    </source>
</reference>
<dbReference type="AlphaFoldDB" id="A0A060SL52"/>
<dbReference type="OrthoDB" id="2803094at2759"/>
<gene>
    <name evidence="1" type="ORF">BN946_scf184633.g6</name>
</gene>
<evidence type="ECO:0000313" key="1">
    <source>
        <dbReference type="EMBL" id="CDO75247.1"/>
    </source>
</evidence>
<comment type="caution">
    <text evidence="1">The sequence shown here is derived from an EMBL/GenBank/DDBJ whole genome shotgun (WGS) entry which is preliminary data.</text>
</comment>
<dbReference type="Proteomes" id="UP000029665">
    <property type="component" value="Unassembled WGS sequence"/>
</dbReference>